<dbReference type="GO" id="GO:0000155">
    <property type="term" value="F:phosphorelay sensor kinase activity"/>
    <property type="evidence" value="ECO:0007669"/>
    <property type="project" value="InterPro"/>
</dbReference>
<dbReference type="InterPro" id="IPR005467">
    <property type="entry name" value="His_kinase_dom"/>
</dbReference>
<evidence type="ECO:0000256" key="4">
    <source>
        <dbReference type="ARBA" id="ARBA00022679"/>
    </source>
</evidence>
<reference evidence="11" key="1">
    <citation type="submission" date="2017-09" db="EMBL/GenBank/DDBJ databases">
        <title>Depth-based differentiation of microbial function through sediment-hosted aquifers and enrichment of novel symbionts in the deep terrestrial subsurface.</title>
        <authorList>
            <person name="Probst A.J."/>
            <person name="Ladd B."/>
            <person name="Jarett J.K."/>
            <person name="Geller-Mcgrath D.E."/>
            <person name="Sieber C.M.K."/>
            <person name="Emerson J.B."/>
            <person name="Anantharaman K."/>
            <person name="Thomas B.C."/>
            <person name="Malmstrom R."/>
            <person name="Stieglmeier M."/>
            <person name="Klingl A."/>
            <person name="Woyke T."/>
            <person name="Ryan C.M."/>
            <person name="Banfield J.F."/>
        </authorList>
    </citation>
    <scope>NUCLEOTIDE SEQUENCE [LARGE SCALE GENOMIC DNA]</scope>
</reference>
<dbReference type="EMBL" id="PFQX01000004">
    <property type="protein sequence ID" value="PJC65539.1"/>
    <property type="molecule type" value="Genomic_DNA"/>
</dbReference>
<sequence>MKPSFVSNLWAYLKLPETRSLWIFTVIAIVNVVIDFIYLPFGLAAAALVMFIILSAVIAWNDLKIAKSNLEARASSRRIESIVLNLRDGIVAYDNNFKVIVFNPAAEAIFGLSEAEILGQALGPERAQEPRLRFLIQVIFPSLAPVVVRRSEAGAYPQVIDVSFTDPSKELKVSTDRITDVNGTVVGFVKMVHDRTREVELYKSKSEFVTVAAHQLRTPLTAVHWIFETLSKSNNIVPADKEVVVSGLTASQKLLKIVNDLLDVAKIEEGRFGYEFDNADLVEFIAGVLENANVVAKQYGVNLYFDRGNESSLVVRIDASKLGLALSNLIDNAIKYNVKNGSVTVRIARVPDQPYAQVNIEDTGVGIPPEAMKKLFTKFFRAENVMKFQTEGSGLGLYIAKNIVNRHGGTIWAESTIGRGSKFFMTLPTDPKLIPPTEIGGSEEL</sequence>
<dbReference type="InterPro" id="IPR036890">
    <property type="entry name" value="HATPase_C_sf"/>
</dbReference>
<gene>
    <name evidence="10" type="ORF">CO020_00110</name>
</gene>
<feature type="domain" description="PAS" evidence="9">
    <location>
        <begin position="75"/>
        <end position="122"/>
    </location>
</feature>
<dbReference type="InterPro" id="IPR036097">
    <property type="entry name" value="HisK_dim/P_sf"/>
</dbReference>
<feature type="domain" description="Histidine kinase" evidence="8">
    <location>
        <begin position="211"/>
        <end position="431"/>
    </location>
</feature>
<dbReference type="SUPFAM" id="SSF47384">
    <property type="entry name" value="Homodimeric domain of signal transducing histidine kinase"/>
    <property type="match status" value="1"/>
</dbReference>
<dbReference type="Pfam" id="PF00512">
    <property type="entry name" value="HisKA"/>
    <property type="match status" value="1"/>
</dbReference>
<keyword evidence="3" id="KW-0597">Phosphoprotein</keyword>
<dbReference type="Gene3D" id="1.10.287.130">
    <property type="match status" value="1"/>
</dbReference>
<evidence type="ECO:0000259" key="9">
    <source>
        <dbReference type="PROSITE" id="PS50112"/>
    </source>
</evidence>
<dbReference type="InterPro" id="IPR004358">
    <property type="entry name" value="Sig_transdc_His_kin-like_C"/>
</dbReference>
<evidence type="ECO:0000256" key="2">
    <source>
        <dbReference type="ARBA" id="ARBA00012438"/>
    </source>
</evidence>
<evidence type="ECO:0000259" key="8">
    <source>
        <dbReference type="PROSITE" id="PS50109"/>
    </source>
</evidence>
<dbReference type="SMART" id="SM00388">
    <property type="entry name" value="HisKA"/>
    <property type="match status" value="1"/>
</dbReference>
<keyword evidence="7" id="KW-0472">Membrane</keyword>
<dbReference type="PRINTS" id="PR00344">
    <property type="entry name" value="BCTRLSENSOR"/>
</dbReference>
<dbReference type="AlphaFoldDB" id="A0A2M8G1L4"/>
<dbReference type="EC" id="2.7.13.3" evidence="2"/>
<dbReference type="CDD" id="cd00075">
    <property type="entry name" value="HATPase"/>
    <property type="match status" value="1"/>
</dbReference>
<dbReference type="Gene3D" id="3.30.565.10">
    <property type="entry name" value="Histidine kinase-like ATPase, C-terminal domain"/>
    <property type="match status" value="1"/>
</dbReference>
<dbReference type="PROSITE" id="PS50109">
    <property type="entry name" value="HIS_KIN"/>
    <property type="match status" value="1"/>
</dbReference>
<proteinExistence type="predicted"/>
<evidence type="ECO:0000313" key="11">
    <source>
        <dbReference type="Proteomes" id="UP000229674"/>
    </source>
</evidence>
<evidence type="ECO:0000256" key="5">
    <source>
        <dbReference type="ARBA" id="ARBA00022777"/>
    </source>
</evidence>
<evidence type="ECO:0000256" key="1">
    <source>
        <dbReference type="ARBA" id="ARBA00000085"/>
    </source>
</evidence>
<dbReference type="PANTHER" id="PTHR43711:SF31">
    <property type="entry name" value="HISTIDINE KINASE"/>
    <property type="match status" value="1"/>
</dbReference>
<comment type="catalytic activity">
    <reaction evidence="1">
        <text>ATP + protein L-histidine = ADP + protein N-phospho-L-histidine.</text>
        <dbReference type="EC" id="2.7.13.3"/>
    </reaction>
</comment>
<evidence type="ECO:0000256" key="7">
    <source>
        <dbReference type="SAM" id="Phobius"/>
    </source>
</evidence>
<comment type="caution">
    <text evidence="10">The sequence shown here is derived from an EMBL/GenBank/DDBJ whole genome shotgun (WGS) entry which is preliminary data.</text>
</comment>
<dbReference type="FunFam" id="3.30.565.10:FF:000006">
    <property type="entry name" value="Sensor histidine kinase WalK"/>
    <property type="match status" value="1"/>
</dbReference>
<dbReference type="Gene3D" id="3.30.450.20">
    <property type="entry name" value="PAS domain"/>
    <property type="match status" value="1"/>
</dbReference>
<dbReference type="InterPro" id="IPR000014">
    <property type="entry name" value="PAS"/>
</dbReference>
<name>A0A2M8G1L4_9BACT</name>
<dbReference type="CDD" id="cd00082">
    <property type="entry name" value="HisKA"/>
    <property type="match status" value="1"/>
</dbReference>
<organism evidence="10 11">
    <name type="scientific">Candidatus Colwellbacteria bacterium CG_4_9_14_0_2_um_filter_50_12</name>
    <dbReference type="NCBI Taxonomy" id="1974538"/>
    <lineage>
        <taxon>Bacteria</taxon>
        <taxon>Candidatus Colwelliibacteriota</taxon>
    </lineage>
</organism>
<accession>A0A2M8G1L4</accession>
<dbReference type="SMART" id="SM00387">
    <property type="entry name" value="HATPase_c"/>
    <property type="match status" value="1"/>
</dbReference>
<dbReference type="SMART" id="SM00091">
    <property type="entry name" value="PAS"/>
    <property type="match status" value="1"/>
</dbReference>
<dbReference type="PANTHER" id="PTHR43711">
    <property type="entry name" value="TWO-COMPONENT HISTIDINE KINASE"/>
    <property type="match status" value="1"/>
</dbReference>
<dbReference type="NCBIfam" id="TIGR00229">
    <property type="entry name" value="sensory_box"/>
    <property type="match status" value="1"/>
</dbReference>
<dbReference type="CDD" id="cd00130">
    <property type="entry name" value="PAS"/>
    <property type="match status" value="1"/>
</dbReference>
<dbReference type="Pfam" id="PF00989">
    <property type="entry name" value="PAS"/>
    <property type="match status" value="1"/>
</dbReference>
<keyword evidence="6" id="KW-0902">Two-component regulatory system</keyword>
<dbReference type="SUPFAM" id="SSF55785">
    <property type="entry name" value="PYP-like sensor domain (PAS domain)"/>
    <property type="match status" value="1"/>
</dbReference>
<feature type="transmembrane region" description="Helical" evidence="7">
    <location>
        <begin position="21"/>
        <end position="39"/>
    </location>
</feature>
<dbReference type="PROSITE" id="PS50112">
    <property type="entry name" value="PAS"/>
    <property type="match status" value="1"/>
</dbReference>
<feature type="transmembrane region" description="Helical" evidence="7">
    <location>
        <begin position="45"/>
        <end position="63"/>
    </location>
</feature>
<evidence type="ECO:0000256" key="6">
    <source>
        <dbReference type="ARBA" id="ARBA00023012"/>
    </source>
</evidence>
<evidence type="ECO:0000313" key="10">
    <source>
        <dbReference type="EMBL" id="PJC65539.1"/>
    </source>
</evidence>
<protein>
    <recommendedName>
        <fullName evidence="2">histidine kinase</fullName>
        <ecNumber evidence="2">2.7.13.3</ecNumber>
    </recommendedName>
</protein>
<keyword evidence="7" id="KW-1133">Transmembrane helix</keyword>
<dbReference type="Proteomes" id="UP000229674">
    <property type="component" value="Unassembled WGS sequence"/>
</dbReference>
<keyword evidence="4" id="KW-0808">Transferase</keyword>
<dbReference type="GO" id="GO:0006355">
    <property type="term" value="P:regulation of DNA-templated transcription"/>
    <property type="evidence" value="ECO:0007669"/>
    <property type="project" value="InterPro"/>
</dbReference>
<dbReference type="InterPro" id="IPR035965">
    <property type="entry name" value="PAS-like_dom_sf"/>
</dbReference>
<dbReference type="SUPFAM" id="SSF55874">
    <property type="entry name" value="ATPase domain of HSP90 chaperone/DNA topoisomerase II/histidine kinase"/>
    <property type="match status" value="1"/>
</dbReference>
<dbReference type="InterPro" id="IPR003594">
    <property type="entry name" value="HATPase_dom"/>
</dbReference>
<dbReference type="InterPro" id="IPR013767">
    <property type="entry name" value="PAS_fold"/>
</dbReference>
<dbReference type="InterPro" id="IPR003661">
    <property type="entry name" value="HisK_dim/P_dom"/>
</dbReference>
<dbReference type="InterPro" id="IPR050736">
    <property type="entry name" value="Sensor_HK_Regulatory"/>
</dbReference>
<keyword evidence="7" id="KW-0812">Transmembrane</keyword>
<dbReference type="Pfam" id="PF02518">
    <property type="entry name" value="HATPase_c"/>
    <property type="match status" value="1"/>
</dbReference>
<keyword evidence="5" id="KW-0418">Kinase</keyword>
<evidence type="ECO:0000256" key="3">
    <source>
        <dbReference type="ARBA" id="ARBA00022553"/>
    </source>
</evidence>